<evidence type="ECO:0000256" key="1">
    <source>
        <dbReference type="ARBA" id="ARBA00000012"/>
    </source>
</evidence>
<comment type="pathway">
    <text evidence="3">Cofactor biosynthesis; tetrahydrofolate biosynthesis; 7,8-dihydrofolate from 2-amino-4-hydroxy-6-hydroxymethyl-7,8-dihydropteridine diphosphate and 4-aminobenzoate: step 1/2.</text>
</comment>
<comment type="catalytic activity">
    <reaction evidence="1">
        <text>(7,8-dihydropterin-6-yl)methyl diphosphate + 4-aminobenzoate = 7,8-dihydropteroate + diphosphate</text>
        <dbReference type="Rhea" id="RHEA:19949"/>
        <dbReference type="ChEBI" id="CHEBI:17836"/>
        <dbReference type="ChEBI" id="CHEBI:17839"/>
        <dbReference type="ChEBI" id="CHEBI:33019"/>
        <dbReference type="ChEBI" id="CHEBI:72950"/>
        <dbReference type="EC" id="2.5.1.15"/>
    </reaction>
</comment>
<dbReference type="PROSITE" id="PS50972">
    <property type="entry name" value="PTERIN_BINDING"/>
    <property type="match status" value="1"/>
</dbReference>
<dbReference type="InterPro" id="IPR000489">
    <property type="entry name" value="Pterin-binding_dom"/>
</dbReference>
<dbReference type="CDD" id="cd00739">
    <property type="entry name" value="DHPS"/>
    <property type="match status" value="1"/>
</dbReference>
<dbReference type="EC" id="2.5.1.15" evidence="4"/>
<dbReference type="InterPro" id="IPR011005">
    <property type="entry name" value="Dihydropteroate_synth-like_sf"/>
</dbReference>
<dbReference type="Proteomes" id="UP000609121">
    <property type="component" value="Unassembled WGS sequence"/>
</dbReference>
<comment type="cofactor">
    <cofactor evidence="2">
        <name>Mg(2+)</name>
        <dbReference type="ChEBI" id="CHEBI:18420"/>
    </cofactor>
</comment>
<evidence type="ECO:0000256" key="8">
    <source>
        <dbReference type="ARBA" id="ARBA00022909"/>
    </source>
</evidence>
<dbReference type="InterPro" id="IPR045031">
    <property type="entry name" value="DHP_synth-like"/>
</dbReference>
<dbReference type="NCBIfam" id="TIGR01496">
    <property type="entry name" value="DHPS"/>
    <property type="match status" value="1"/>
</dbReference>
<dbReference type="InterPro" id="IPR006390">
    <property type="entry name" value="DHP_synth_dom"/>
</dbReference>
<sequence length="252" mass="26174">MGILNVTPDSFSDGGRHDAPAAALDHAAAMVADGADVIDLGGESTRPGAAPLGAAEEIARVCPVLERLCAEGGVPVSIDTYKAATARAAVAAGASIVNDVWGLQHDPEMAAAVAETGAAVVIMHNRAETDPDLDILHDLERFFECSLDLARRAGIPGERILLDPGIGFGKTLAQNIACLNGLDWLGSWGYPVLLGLSRKRMFGDLLGRPLEQRLAGTLAANLEGIARGARVIRVHDVAEHADALKVGAALAR</sequence>
<keyword evidence="8" id="KW-0289">Folate biosynthesis</keyword>
<keyword evidence="11" id="KW-1185">Reference proteome</keyword>
<dbReference type="GO" id="GO:0005829">
    <property type="term" value="C:cytosol"/>
    <property type="evidence" value="ECO:0007669"/>
    <property type="project" value="TreeGrafter"/>
</dbReference>
<evidence type="ECO:0000256" key="3">
    <source>
        <dbReference type="ARBA" id="ARBA00004763"/>
    </source>
</evidence>
<dbReference type="GO" id="GO:0004156">
    <property type="term" value="F:dihydropteroate synthase activity"/>
    <property type="evidence" value="ECO:0007669"/>
    <property type="project" value="UniProtKB-EC"/>
</dbReference>
<gene>
    <name evidence="10" type="primary">folP</name>
    <name evidence="10" type="ORF">ICN82_17685</name>
</gene>
<evidence type="ECO:0000259" key="9">
    <source>
        <dbReference type="PROSITE" id="PS50972"/>
    </source>
</evidence>
<dbReference type="EMBL" id="JACVXA010000069">
    <property type="protein sequence ID" value="MBE3640039.1"/>
    <property type="molecule type" value="Genomic_DNA"/>
</dbReference>
<evidence type="ECO:0000256" key="6">
    <source>
        <dbReference type="ARBA" id="ARBA00022723"/>
    </source>
</evidence>
<keyword evidence="7" id="KW-0460">Magnesium</keyword>
<evidence type="ECO:0000256" key="7">
    <source>
        <dbReference type="ARBA" id="ARBA00022842"/>
    </source>
</evidence>
<organism evidence="10 11">
    <name type="scientific">Mangrovicoccus algicola</name>
    <dbReference type="NCBI Taxonomy" id="2771008"/>
    <lineage>
        <taxon>Bacteria</taxon>
        <taxon>Pseudomonadati</taxon>
        <taxon>Pseudomonadota</taxon>
        <taxon>Alphaproteobacteria</taxon>
        <taxon>Rhodobacterales</taxon>
        <taxon>Paracoccaceae</taxon>
        <taxon>Mangrovicoccus</taxon>
    </lineage>
</organism>
<keyword evidence="5 10" id="KW-0808">Transferase</keyword>
<evidence type="ECO:0000313" key="10">
    <source>
        <dbReference type="EMBL" id="MBE3640039.1"/>
    </source>
</evidence>
<name>A0A8J6Z057_9RHOB</name>
<dbReference type="AlphaFoldDB" id="A0A8J6Z057"/>
<dbReference type="Pfam" id="PF00809">
    <property type="entry name" value="Pterin_bind"/>
    <property type="match status" value="1"/>
</dbReference>
<proteinExistence type="predicted"/>
<evidence type="ECO:0000256" key="2">
    <source>
        <dbReference type="ARBA" id="ARBA00001946"/>
    </source>
</evidence>
<evidence type="ECO:0000256" key="4">
    <source>
        <dbReference type="ARBA" id="ARBA00012458"/>
    </source>
</evidence>
<reference evidence="10" key="1">
    <citation type="submission" date="2020-09" db="EMBL/GenBank/DDBJ databases">
        <title>A novel bacterium of genus Mangrovicoccus, isolated from South China Sea.</title>
        <authorList>
            <person name="Huang H."/>
            <person name="Mo K."/>
            <person name="Hu Y."/>
        </authorList>
    </citation>
    <scope>NUCLEOTIDE SEQUENCE</scope>
    <source>
        <strain evidence="10">HB182678</strain>
    </source>
</reference>
<dbReference type="PROSITE" id="PS00793">
    <property type="entry name" value="DHPS_2"/>
    <property type="match status" value="1"/>
</dbReference>
<accession>A0A8J6Z057</accession>
<evidence type="ECO:0000256" key="5">
    <source>
        <dbReference type="ARBA" id="ARBA00022679"/>
    </source>
</evidence>
<dbReference type="PANTHER" id="PTHR20941:SF1">
    <property type="entry name" value="FOLIC ACID SYNTHESIS PROTEIN FOL1"/>
    <property type="match status" value="1"/>
</dbReference>
<evidence type="ECO:0000313" key="11">
    <source>
        <dbReference type="Proteomes" id="UP000609121"/>
    </source>
</evidence>
<dbReference type="PANTHER" id="PTHR20941">
    <property type="entry name" value="FOLATE SYNTHESIS PROTEINS"/>
    <property type="match status" value="1"/>
</dbReference>
<comment type="caution">
    <text evidence="10">The sequence shown here is derived from an EMBL/GenBank/DDBJ whole genome shotgun (WGS) entry which is preliminary data.</text>
</comment>
<protein>
    <recommendedName>
        <fullName evidence="4">dihydropteroate synthase</fullName>
        <ecNumber evidence="4">2.5.1.15</ecNumber>
    </recommendedName>
</protein>
<dbReference type="GO" id="GO:0046656">
    <property type="term" value="P:folic acid biosynthetic process"/>
    <property type="evidence" value="ECO:0007669"/>
    <property type="project" value="UniProtKB-KW"/>
</dbReference>
<dbReference type="GO" id="GO:0046872">
    <property type="term" value="F:metal ion binding"/>
    <property type="evidence" value="ECO:0007669"/>
    <property type="project" value="UniProtKB-KW"/>
</dbReference>
<dbReference type="GO" id="GO:0046654">
    <property type="term" value="P:tetrahydrofolate biosynthetic process"/>
    <property type="evidence" value="ECO:0007669"/>
    <property type="project" value="TreeGrafter"/>
</dbReference>
<dbReference type="SUPFAM" id="SSF51717">
    <property type="entry name" value="Dihydropteroate synthetase-like"/>
    <property type="match status" value="1"/>
</dbReference>
<dbReference type="Gene3D" id="3.20.20.20">
    <property type="entry name" value="Dihydropteroate synthase-like"/>
    <property type="match status" value="1"/>
</dbReference>
<feature type="domain" description="Pterin-binding" evidence="9">
    <location>
        <begin position="1"/>
        <end position="245"/>
    </location>
</feature>
<keyword evidence="6" id="KW-0479">Metal-binding</keyword>